<feature type="domain" description="Cupin type-2" evidence="1">
    <location>
        <begin position="46"/>
        <end position="103"/>
    </location>
</feature>
<reference evidence="2 3" key="1">
    <citation type="submission" date="2020-04" db="EMBL/GenBank/DDBJ databases">
        <title>MicrobeNet Type strains.</title>
        <authorList>
            <person name="Nicholson A.C."/>
        </authorList>
    </citation>
    <scope>NUCLEOTIDE SEQUENCE [LARGE SCALE GENOMIC DNA]</scope>
    <source>
        <strain evidence="2 3">DSM 44956</strain>
    </source>
</reference>
<sequence length="154" mass="17125">MVLTMAKPGDMLVIPDTEFTLRFITTGAETDGQLLVTEWSAPVWSGPPPHWHTSMTESFHVLAGVMTFTLNGSTRPLRAGESVTVAPGEHHDFSNDGPDVLRWRQENRPALHHEQLFELFHTIMTREGISGAPQLGEAVRLFRYLDGGISRMSS</sequence>
<gene>
    <name evidence="2" type="ORF">HGB38_02440</name>
</gene>
<evidence type="ECO:0000259" key="1">
    <source>
        <dbReference type="Pfam" id="PF07883"/>
    </source>
</evidence>
<accession>A0A7X6KZM2</accession>
<dbReference type="InterPro" id="IPR011051">
    <property type="entry name" value="RmlC_Cupin_sf"/>
</dbReference>
<protein>
    <submittedName>
        <fullName evidence="2">Cupin domain-containing protein</fullName>
    </submittedName>
</protein>
<evidence type="ECO:0000313" key="3">
    <source>
        <dbReference type="Proteomes" id="UP000540698"/>
    </source>
</evidence>
<dbReference type="EMBL" id="JAAXOS010000001">
    <property type="protein sequence ID" value="NKY25093.1"/>
    <property type="molecule type" value="Genomic_DNA"/>
</dbReference>
<proteinExistence type="predicted"/>
<organism evidence="2 3">
    <name type="scientific">Nocardia gamkensis</name>
    <dbReference type="NCBI Taxonomy" id="352869"/>
    <lineage>
        <taxon>Bacteria</taxon>
        <taxon>Bacillati</taxon>
        <taxon>Actinomycetota</taxon>
        <taxon>Actinomycetes</taxon>
        <taxon>Mycobacteriales</taxon>
        <taxon>Nocardiaceae</taxon>
        <taxon>Nocardia</taxon>
    </lineage>
</organism>
<keyword evidence="3" id="KW-1185">Reference proteome</keyword>
<dbReference type="InterPro" id="IPR053146">
    <property type="entry name" value="QDO-like"/>
</dbReference>
<dbReference type="Proteomes" id="UP000540698">
    <property type="component" value="Unassembled WGS sequence"/>
</dbReference>
<dbReference type="SUPFAM" id="SSF51182">
    <property type="entry name" value="RmlC-like cupins"/>
    <property type="match status" value="1"/>
</dbReference>
<dbReference type="InterPro" id="IPR014710">
    <property type="entry name" value="RmlC-like_jellyroll"/>
</dbReference>
<name>A0A7X6KZM2_9NOCA</name>
<dbReference type="PANTHER" id="PTHR36440:SF1">
    <property type="entry name" value="PUTATIVE (AFU_ORTHOLOGUE AFUA_8G07350)-RELATED"/>
    <property type="match status" value="1"/>
</dbReference>
<dbReference type="PANTHER" id="PTHR36440">
    <property type="entry name" value="PUTATIVE (AFU_ORTHOLOGUE AFUA_8G07350)-RELATED"/>
    <property type="match status" value="1"/>
</dbReference>
<dbReference type="Pfam" id="PF07883">
    <property type="entry name" value="Cupin_2"/>
    <property type="match status" value="1"/>
</dbReference>
<dbReference type="AlphaFoldDB" id="A0A7X6KZM2"/>
<dbReference type="InterPro" id="IPR013096">
    <property type="entry name" value="Cupin_2"/>
</dbReference>
<evidence type="ECO:0000313" key="2">
    <source>
        <dbReference type="EMBL" id="NKY25093.1"/>
    </source>
</evidence>
<dbReference type="Gene3D" id="2.60.120.10">
    <property type="entry name" value="Jelly Rolls"/>
    <property type="match status" value="1"/>
</dbReference>
<dbReference type="RefSeq" id="WP_062967302.1">
    <property type="nucleotide sequence ID" value="NZ_LWUB01000003.1"/>
</dbReference>
<comment type="caution">
    <text evidence="2">The sequence shown here is derived from an EMBL/GenBank/DDBJ whole genome shotgun (WGS) entry which is preliminary data.</text>
</comment>